<evidence type="ECO:0000313" key="2">
    <source>
        <dbReference type="Proteomes" id="UP000029999"/>
    </source>
</evidence>
<reference evidence="1 2" key="1">
    <citation type="submission" date="2014-09" db="EMBL/GenBank/DDBJ databases">
        <authorList>
            <person name="Grob C."/>
            <person name="Taubert M."/>
            <person name="Howat A.M."/>
            <person name="Burns O.J."/>
            <person name="Dixon J.L."/>
            <person name="Chen Y."/>
            <person name="Murrell J.C."/>
        </authorList>
    </citation>
    <scope>NUCLEOTIDE SEQUENCE [LARGE SCALE GENOMIC DNA]</scope>
    <source>
        <strain evidence="1">L4</strain>
    </source>
</reference>
<sequence length="43" mass="4764">MYGRYRYPANATLEHHCSSYAANTAAVDGHVVQAGHGLNIRYK</sequence>
<evidence type="ECO:0000313" key="1">
    <source>
        <dbReference type="EMBL" id="KGM05814.1"/>
    </source>
</evidence>
<name>A0A0A0BFD5_9GAMM</name>
<proteinExistence type="predicted"/>
<gene>
    <name evidence="1" type="ORF">LP43_2563</name>
</gene>
<comment type="caution">
    <text evidence="1">The sequence shown here is derived from an EMBL/GenBank/DDBJ whole genome shotgun (WGS) entry which is preliminary data.</text>
</comment>
<organism evidence="1 2">
    <name type="scientific">Methylophaga thiooxydans</name>
    <dbReference type="NCBI Taxonomy" id="392484"/>
    <lineage>
        <taxon>Bacteria</taxon>
        <taxon>Pseudomonadati</taxon>
        <taxon>Pseudomonadota</taxon>
        <taxon>Gammaproteobacteria</taxon>
        <taxon>Thiotrichales</taxon>
        <taxon>Piscirickettsiaceae</taxon>
        <taxon>Methylophaga</taxon>
    </lineage>
</organism>
<dbReference type="Proteomes" id="UP000029999">
    <property type="component" value="Unassembled WGS sequence"/>
</dbReference>
<protein>
    <submittedName>
        <fullName evidence="1">Uncharacterized protein</fullName>
    </submittedName>
</protein>
<dbReference type="EMBL" id="JRQD01000008">
    <property type="protein sequence ID" value="KGM05814.1"/>
    <property type="molecule type" value="Genomic_DNA"/>
</dbReference>
<accession>A0A0A0BFD5</accession>
<dbReference type="AlphaFoldDB" id="A0A0A0BFD5"/>